<dbReference type="PANTHER" id="PTHR19836">
    <property type="entry name" value="30S RIBOSOMAL PROTEIN S14"/>
    <property type="match status" value="1"/>
</dbReference>
<dbReference type="SUPFAM" id="SSF57716">
    <property type="entry name" value="Glucocorticoid receptor-like (DNA-binding domain)"/>
    <property type="match status" value="1"/>
</dbReference>
<protein>
    <recommendedName>
        <fullName evidence="4">28S ribosomal protein S14, mitochondrial</fullName>
    </recommendedName>
</protein>
<dbReference type="Proteomes" id="UP001458880">
    <property type="component" value="Unassembled WGS sequence"/>
</dbReference>
<dbReference type="GO" id="GO:0005763">
    <property type="term" value="C:mitochondrial small ribosomal subunit"/>
    <property type="evidence" value="ECO:0007669"/>
    <property type="project" value="TreeGrafter"/>
</dbReference>
<name>A0AAW1K145_POPJA</name>
<evidence type="ECO:0000256" key="3">
    <source>
        <dbReference type="ARBA" id="ARBA00023274"/>
    </source>
</evidence>
<evidence type="ECO:0000256" key="1">
    <source>
        <dbReference type="ARBA" id="ARBA00009083"/>
    </source>
</evidence>
<dbReference type="Pfam" id="PF00253">
    <property type="entry name" value="Ribosomal_S14"/>
    <property type="match status" value="1"/>
</dbReference>
<keyword evidence="3" id="KW-0687">Ribonucleoprotein</keyword>
<evidence type="ECO:0000313" key="5">
    <source>
        <dbReference type="EMBL" id="KAK9711218.1"/>
    </source>
</evidence>
<comment type="similarity">
    <text evidence="1">Belongs to the universal ribosomal protein uS14 family.</text>
</comment>
<proteinExistence type="inferred from homology"/>
<dbReference type="PANTHER" id="PTHR19836:SF19">
    <property type="entry name" value="SMALL RIBOSOMAL SUBUNIT PROTEIN US14M"/>
    <property type="match status" value="1"/>
</dbReference>
<keyword evidence="6" id="KW-1185">Reference proteome</keyword>
<dbReference type="GO" id="GO:0006412">
    <property type="term" value="P:translation"/>
    <property type="evidence" value="ECO:0007669"/>
    <property type="project" value="InterPro"/>
</dbReference>
<dbReference type="GO" id="GO:0003735">
    <property type="term" value="F:structural constituent of ribosome"/>
    <property type="evidence" value="ECO:0007669"/>
    <property type="project" value="InterPro"/>
</dbReference>
<sequence length="132" mass="15730">MILNCIKNIATPFKNVLTSSVQNLQLQTIRNKWVDHRMIRDVKRRRITTEYAPMRLRVNALRRNDILPQEIQEIATNEINSFPRDSTLMRCKKRCVVTSRPRGVVYRWRLSRIVFRDLADHNQLAGVQRAMW</sequence>
<keyword evidence="2 5" id="KW-0689">Ribosomal protein</keyword>
<organism evidence="5 6">
    <name type="scientific">Popillia japonica</name>
    <name type="common">Japanese beetle</name>
    <dbReference type="NCBI Taxonomy" id="7064"/>
    <lineage>
        <taxon>Eukaryota</taxon>
        <taxon>Metazoa</taxon>
        <taxon>Ecdysozoa</taxon>
        <taxon>Arthropoda</taxon>
        <taxon>Hexapoda</taxon>
        <taxon>Insecta</taxon>
        <taxon>Pterygota</taxon>
        <taxon>Neoptera</taxon>
        <taxon>Endopterygota</taxon>
        <taxon>Coleoptera</taxon>
        <taxon>Polyphaga</taxon>
        <taxon>Scarabaeiformia</taxon>
        <taxon>Scarabaeidae</taxon>
        <taxon>Rutelinae</taxon>
        <taxon>Popillia</taxon>
    </lineage>
</organism>
<dbReference type="FunFam" id="1.10.287.1480:FF:000001">
    <property type="entry name" value="30S ribosomal protein S14"/>
    <property type="match status" value="1"/>
</dbReference>
<dbReference type="Gene3D" id="1.10.287.1480">
    <property type="match status" value="1"/>
</dbReference>
<gene>
    <name evidence="5" type="ORF">QE152_g25615</name>
</gene>
<accession>A0AAW1K145</accession>
<dbReference type="AlphaFoldDB" id="A0AAW1K145"/>
<evidence type="ECO:0000313" key="6">
    <source>
        <dbReference type="Proteomes" id="UP001458880"/>
    </source>
</evidence>
<reference evidence="5 6" key="1">
    <citation type="journal article" date="2024" name="BMC Genomics">
        <title>De novo assembly and annotation of Popillia japonica's genome with initial clues to its potential as an invasive pest.</title>
        <authorList>
            <person name="Cucini C."/>
            <person name="Boschi S."/>
            <person name="Funari R."/>
            <person name="Cardaioli E."/>
            <person name="Iannotti N."/>
            <person name="Marturano G."/>
            <person name="Paoli F."/>
            <person name="Bruttini M."/>
            <person name="Carapelli A."/>
            <person name="Frati F."/>
            <person name="Nardi F."/>
        </authorList>
    </citation>
    <scope>NUCLEOTIDE SEQUENCE [LARGE SCALE GENOMIC DNA]</scope>
    <source>
        <strain evidence="5">DMR45628</strain>
    </source>
</reference>
<evidence type="ECO:0000256" key="2">
    <source>
        <dbReference type="ARBA" id="ARBA00022980"/>
    </source>
</evidence>
<comment type="caution">
    <text evidence="5">The sequence shown here is derived from an EMBL/GenBank/DDBJ whole genome shotgun (WGS) entry which is preliminary data.</text>
</comment>
<evidence type="ECO:0000256" key="4">
    <source>
        <dbReference type="ARBA" id="ARBA00083755"/>
    </source>
</evidence>
<dbReference type="InterPro" id="IPR001209">
    <property type="entry name" value="Ribosomal_uS14"/>
</dbReference>
<dbReference type="EMBL" id="JASPKY010000283">
    <property type="protein sequence ID" value="KAK9711218.1"/>
    <property type="molecule type" value="Genomic_DNA"/>
</dbReference>